<proteinExistence type="predicted"/>
<dbReference type="EMBL" id="BLWC01000001">
    <property type="protein sequence ID" value="GFM98136.1"/>
    <property type="molecule type" value="Genomic_DNA"/>
</dbReference>
<dbReference type="Proteomes" id="UP000498980">
    <property type="component" value="Unassembled WGS sequence"/>
</dbReference>
<name>A0A7J0C8S5_9ACTN</name>
<dbReference type="Proteomes" id="UP000530403">
    <property type="component" value="Unassembled WGS sequence"/>
</dbReference>
<protein>
    <submittedName>
        <fullName evidence="1">Uncharacterized protein</fullName>
    </submittedName>
</protein>
<evidence type="ECO:0000313" key="3">
    <source>
        <dbReference type="Proteomes" id="UP000498980"/>
    </source>
</evidence>
<gene>
    <name evidence="2" type="ORF">HEB29_002775</name>
    <name evidence="1" type="ORF">Sfulv_29470</name>
</gene>
<accession>A0A7J0C8S5</accession>
<dbReference type="AlphaFoldDB" id="A0A7J0C8S5"/>
<reference evidence="1 3" key="1">
    <citation type="submission" date="2020-05" db="EMBL/GenBank/DDBJ databases">
        <title>Whole genome shotgun sequence of Streptomyces fulvorobeus NBRC 15897.</title>
        <authorList>
            <person name="Komaki H."/>
            <person name="Tamura T."/>
        </authorList>
    </citation>
    <scope>NUCLEOTIDE SEQUENCE [LARGE SCALE GENOMIC DNA]</scope>
    <source>
        <strain evidence="1 3">NBRC 15897</strain>
    </source>
</reference>
<sequence length="59" mass="6256">MTAAQEIPAPGPLVREDRVDYTPTAHSVTLSRHRAARLVLQWCPTSAGPTPTTVTGEGS</sequence>
<organism evidence="1 3">
    <name type="scientific">Streptomyces fulvorobeus</name>
    <dbReference type="NCBI Taxonomy" id="284028"/>
    <lineage>
        <taxon>Bacteria</taxon>
        <taxon>Bacillati</taxon>
        <taxon>Actinomycetota</taxon>
        <taxon>Actinomycetes</taxon>
        <taxon>Kitasatosporales</taxon>
        <taxon>Streptomycetaceae</taxon>
        <taxon>Streptomyces</taxon>
    </lineage>
</organism>
<evidence type="ECO:0000313" key="1">
    <source>
        <dbReference type="EMBL" id="GFM98136.1"/>
    </source>
</evidence>
<evidence type="ECO:0000313" key="4">
    <source>
        <dbReference type="Proteomes" id="UP000530403"/>
    </source>
</evidence>
<comment type="caution">
    <text evidence="1">The sequence shown here is derived from an EMBL/GenBank/DDBJ whole genome shotgun (WGS) entry which is preliminary data.</text>
</comment>
<dbReference type="EMBL" id="JACCCF010000001">
    <property type="protein sequence ID" value="NYE41764.1"/>
    <property type="molecule type" value="Genomic_DNA"/>
</dbReference>
<reference evidence="2 4" key="2">
    <citation type="submission" date="2020-07" db="EMBL/GenBank/DDBJ databases">
        <title>Sequencing the genomes of 1000 actinobacteria strains.</title>
        <authorList>
            <person name="Klenk H.-P."/>
        </authorList>
    </citation>
    <scope>NUCLEOTIDE SEQUENCE [LARGE SCALE GENOMIC DNA]</scope>
    <source>
        <strain evidence="2 4">DSM 41455</strain>
    </source>
</reference>
<keyword evidence="3" id="KW-1185">Reference proteome</keyword>
<evidence type="ECO:0000313" key="2">
    <source>
        <dbReference type="EMBL" id="NYE41764.1"/>
    </source>
</evidence>